<reference evidence="3" key="1">
    <citation type="submission" date="2016-10" db="EMBL/GenBank/DDBJ databases">
        <title>CRISPR-Cas defence system in Roseofilum reptotaenium: evidence of a bacteriophage-cyanobacterium arms race in the coral black band disease.</title>
        <authorList>
            <person name="Buerger P."/>
            <person name="Wood-Charlson E.M."/>
            <person name="Weynberg K.D."/>
            <person name="Willis B."/>
            <person name="Van Oppen M.J."/>
        </authorList>
    </citation>
    <scope>NUCLEOTIDE SEQUENCE [LARGE SCALE GENOMIC DNA]</scope>
    <source>
        <strain evidence="3">AO1-A</strain>
    </source>
</reference>
<feature type="compositionally biased region" description="Polar residues" evidence="1">
    <location>
        <begin position="86"/>
        <end position="107"/>
    </location>
</feature>
<feature type="region of interest" description="Disordered" evidence="1">
    <location>
        <begin position="237"/>
        <end position="289"/>
    </location>
</feature>
<dbReference type="STRING" id="1925591.BI308_10335"/>
<dbReference type="AlphaFoldDB" id="A0A1L9QST7"/>
<dbReference type="Pfam" id="PF13699">
    <property type="entry name" value="eCIS_core"/>
    <property type="match status" value="1"/>
</dbReference>
<sequence>MSRQHQPKTSAHKAKPQFAAPPVIQPKATKKRKPELPEWKPGGSGAVSPLQRLIDSKVAQAKLTIGQPNDQYEQQADAVAKDVVQRINSPVSDAPQETQENNLQMKSLLQRKESQEPPENKTGLPNRLKAGVETLSGISMDDVKVHYNSPEPAKLQAAAYTEGTDIHVAPKQEKHLAHEAWHVVQQKQARVKPSVQLKGIKANVDSKLEQEADVMGAKAARLSNVVSRLPDRNQVELSREKLGQPSPIQAQPVKQFKNGGSSSSGTESGPPKKREFDIDRDGQKFPSGYSKLIDKVEKDPKGAEMPSKTVECFNLEPVATEEVTTWFDLGTHFEKKDVPTVVYRPKSETVVYHTTKKEYVDSILSKGLDPSFGGKEGAVGTAGEANAPHYIYLGHNMSTAKQVAQNFFGGYDGKMTVLAVTITPDILFVRDPDMTSAVRTTAKLTNITEFADTYSFEGYMPLEKRIKEGRPFEWDPNDSRDALTLARLRKKQKKKDKKGM</sequence>
<evidence type="ECO:0000313" key="3">
    <source>
        <dbReference type="EMBL" id="OJJ25709.1"/>
    </source>
</evidence>
<feature type="compositionally biased region" description="Low complexity" evidence="1">
    <location>
        <begin position="259"/>
        <end position="269"/>
    </location>
</feature>
<dbReference type="Proteomes" id="UP000183940">
    <property type="component" value="Unassembled WGS sequence"/>
</dbReference>
<organism evidence="3 4">
    <name type="scientific">Roseofilum reptotaenium AO1-A</name>
    <dbReference type="NCBI Taxonomy" id="1925591"/>
    <lineage>
        <taxon>Bacteria</taxon>
        <taxon>Bacillati</taxon>
        <taxon>Cyanobacteriota</taxon>
        <taxon>Cyanophyceae</taxon>
        <taxon>Desertifilales</taxon>
        <taxon>Desertifilaceae</taxon>
        <taxon>Roseofilum</taxon>
    </lineage>
</organism>
<feature type="region of interest" description="Disordered" evidence="1">
    <location>
        <begin position="65"/>
        <end position="129"/>
    </location>
</feature>
<feature type="region of interest" description="Disordered" evidence="1">
    <location>
        <begin position="1"/>
        <end position="51"/>
    </location>
</feature>
<evidence type="ECO:0000313" key="4">
    <source>
        <dbReference type="Proteomes" id="UP000183940"/>
    </source>
</evidence>
<feature type="domain" description="eCIS core" evidence="2">
    <location>
        <begin position="124"/>
        <end position="189"/>
    </location>
</feature>
<evidence type="ECO:0000256" key="1">
    <source>
        <dbReference type="SAM" id="MobiDB-lite"/>
    </source>
</evidence>
<dbReference type="InterPro" id="IPR025295">
    <property type="entry name" value="eCIS_core_dom"/>
</dbReference>
<keyword evidence="4" id="KW-1185">Reference proteome</keyword>
<feature type="compositionally biased region" description="Basic and acidic residues" evidence="1">
    <location>
        <begin position="270"/>
        <end position="283"/>
    </location>
</feature>
<dbReference type="EMBL" id="MLAW01000014">
    <property type="protein sequence ID" value="OJJ25709.1"/>
    <property type="molecule type" value="Genomic_DNA"/>
</dbReference>
<proteinExistence type="predicted"/>
<gene>
    <name evidence="3" type="ORF">BI308_10335</name>
</gene>
<evidence type="ECO:0000259" key="2">
    <source>
        <dbReference type="Pfam" id="PF13699"/>
    </source>
</evidence>
<protein>
    <recommendedName>
        <fullName evidence="2">eCIS core domain-containing protein</fullName>
    </recommendedName>
</protein>
<feature type="compositionally biased region" description="Basic and acidic residues" evidence="1">
    <location>
        <begin position="110"/>
        <end position="119"/>
    </location>
</feature>
<accession>A0A1L9QST7</accession>
<name>A0A1L9QST7_9CYAN</name>
<comment type="caution">
    <text evidence="3">The sequence shown here is derived from an EMBL/GenBank/DDBJ whole genome shotgun (WGS) entry which is preliminary data.</text>
</comment>